<dbReference type="EMBL" id="CP001087">
    <property type="protein sequence ID" value="ACN16127.1"/>
    <property type="molecule type" value="Genomic_DNA"/>
</dbReference>
<accession>C0QKN7</accession>
<reference evidence="1 2" key="1">
    <citation type="journal article" date="2009" name="Environ. Microbiol.">
        <title>Genome sequence of Desulfobacterium autotrophicum HRM2, a marine sulfate reducer oxidizing organic carbon completely to carbon dioxide.</title>
        <authorList>
            <person name="Strittmatter A.W."/>
            <person name="Liesegang H."/>
            <person name="Rabus R."/>
            <person name="Decker I."/>
            <person name="Amann J."/>
            <person name="Andres S."/>
            <person name="Henne A."/>
            <person name="Fricke W.F."/>
            <person name="Martinez-Arias R."/>
            <person name="Bartels D."/>
            <person name="Goesmann A."/>
            <person name="Krause L."/>
            <person name="Puehler A."/>
            <person name="Klenk H.P."/>
            <person name="Richter M."/>
            <person name="Schuler M."/>
            <person name="Gloeckner F.O."/>
            <person name="Meyerdierks A."/>
            <person name="Gottschalk G."/>
            <person name="Amann R."/>
        </authorList>
    </citation>
    <scope>NUCLEOTIDE SEQUENCE [LARGE SCALE GENOMIC DNA]</scope>
    <source>
        <strain evidence="2">ATCC 43914 / DSM 3382 / HRM2</strain>
    </source>
</reference>
<protein>
    <submittedName>
        <fullName evidence="1">Uncharacterized protein</fullName>
    </submittedName>
</protein>
<keyword evidence="2" id="KW-1185">Reference proteome</keyword>
<name>C0QKN7_DESAH</name>
<organism evidence="1 2">
    <name type="scientific">Desulforapulum autotrophicum (strain ATCC 43914 / DSM 3382 / VKM B-1955 / HRM2)</name>
    <name type="common">Desulfobacterium autotrophicum</name>
    <dbReference type="NCBI Taxonomy" id="177437"/>
    <lineage>
        <taxon>Bacteria</taxon>
        <taxon>Pseudomonadati</taxon>
        <taxon>Thermodesulfobacteriota</taxon>
        <taxon>Desulfobacteria</taxon>
        <taxon>Desulfobacterales</taxon>
        <taxon>Desulfobacteraceae</taxon>
        <taxon>Desulforapulum</taxon>
    </lineage>
</organism>
<dbReference type="AlphaFoldDB" id="C0QKN7"/>
<proteinExistence type="predicted"/>
<dbReference type="KEGG" id="dat:HRM2_30440"/>
<dbReference type="eggNOG" id="ENOG5032REA">
    <property type="taxonomic scope" value="Bacteria"/>
</dbReference>
<evidence type="ECO:0000313" key="2">
    <source>
        <dbReference type="Proteomes" id="UP000000442"/>
    </source>
</evidence>
<evidence type="ECO:0000313" key="1">
    <source>
        <dbReference type="EMBL" id="ACN16127.1"/>
    </source>
</evidence>
<gene>
    <name evidence="1" type="ordered locus">HRM2_30440</name>
</gene>
<dbReference type="Proteomes" id="UP000000442">
    <property type="component" value="Chromosome"/>
</dbReference>
<dbReference type="HOGENOM" id="CLU_1068425_0_0_7"/>
<sequence length="260" mass="29654">MIFPQEPTMPIDLDIERILSPCLGVEIVFDLNSLTPLVRSSIIYDVDHLKQIFITAQPRILIHPNFVAKTIHLTTLVTVQGSKKRIGIKCRPIQFDNNYRLSNDNRVGAIIFKYDPPITETTIRSAYRLPVGKRHDIRVKLIHGENNYYSTKDFSIRDISLAGISLVIPKFFKNRQKNLLERIKVNVLIPLGIIINKDPGIPDTVIPAIIKIVRIQRNTAGLYLVAGAKFERFGKHTGEEELNMFIHRAQLEDLKRLSGI</sequence>
<dbReference type="RefSeq" id="WP_015904889.1">
    <property type="nucleotide sequence ID" value="NC_012108.1"/>
</dbReference>